<dbReference type="InterPro" id="IPR052359">
    <property type="entry name" value="HTH-type_reg/antitoxin"/>
</dbReference>
<dbReference type="InterPro" id="IPR001387">
    <property type="entry name" value="Cro/C1-type_HTH"/>
</dbReference>
<keyword evidence="1" id="KW-0805">Transcription regulation</keyword>
<dbReference type="PANTHER" id="PTHR36511">
    <property type="entry name" value="MERR FAMILY BACTERIAL REGULATORY PROTEIN"/>
    <property type="match status" value="1"/>
</dbReference>
<evidence type="ECO:0000313" key="6">
    <source>
        <dbReference type="Proteomes" id="UP000266177"/>
    </source>
</evidence>
<feature type="domain" description="HTH cro/C1-type" evidence="4">
    <location>
        <begin position="95"/>
        <end position="148"/>
    </location>
</feature>
<dbReference type="EMBL" id="QYZD01000007">
    <property type="protein sequence ID" value="RJG24245.1"/>
    <property type="molecule type" value="Genomic_DNA"/>
</dbReference>
<dbReference type="CDD" id="cd00093">
    <property type="entry name" value="HTH_XRE"/>
    <property type="match status" value="1"/>
</dbReference>
<gene>
    <name evidence="5" type="ORF">DQX05_10265</name>
</gene>
<dbReference type="Pfam" id="PF13274">
    <property type="entry name" value="SocA_Panacea"/>
    <property type="match status" value="1"/>
</dbReference>
<dbReference type="Pfam" id="PF15731">
    <property type="entry name" value="MqsA_antitoxin"/>
    <property type="match status" value="1"/>
</dbReference>
<dbReference type="InterPro" id="IPR025272">
    <property type="entry name" value="SocA_Panacea"/>
</dbReference>
<sequence length="357" mass="41876">MEITLVKKRLHDGGPLMKYDKRIRFCDHCQCEREVEVLEREARYTFRKEPFDIIEQYMKCNICGNDVTDEKLGTETLKKLSQAYENKHSINAESIKELRQQFGLTQSLFSKILNMGIATIKRYESGSSSPSTTQIHVLKLLKNNPESILKFYEENKVRLTSEEQHAVEKKFTQLFSENELERMSSQLFEMIYKPFQNTVNNGFSAVNMKKFFHMIFYFGQEGVLKTKLMKLLWYADFLMYKRNRMSISGVPYIHKPFGPVPKDYEMVLGCLEGLNQISISTEEERDGFTRITITSLEEFEYELFTSQENEVIGFVKTYFEHFGSGKISDFAHDTLAWKETENDELIPYSYAETIQLQ</sequence>
<organism evidence="5 6">
    <name type="scientific">Paenibacillus thiaminolyticus</name>
    <name type="common">Bacillus thiaminolyticus</name>
    <dbReference type="NCBI Taxonomy" id="49283"/>
    <lineage>
        <taxon>Bacteria</taxon>
        <taxon>Bacillati</taxon>
        <taxon>Bacillota</taxon>
        <taxon>Bacilli</taxon>
        <taxon>Bacillales</taxon>
        <taxon>Paenibacillaceae</taxon>
        <taxon>Paenibacillus</taxon>
    </lineage>
</organism>
<dbReference type="Proteomes" id="UP000266177">
    <property type="component" value="Unassembled WGS sequence"/>
</dbReference>
<proteinExistence type="predicted"/>
<dbReference type="SMART" id="SM00530">
    <property type="entry name" value="HTH_XRE"/>
    <property type="match status" value="1"/>
</dbReference>
<protein>
    <submittedName>
        <fullName evidence="5">DUF4065 domain-containing protein</fullName>
    </submittedName>
</protein>
<dbReference type="PANTHER" id="PTHR36511:SF4">
    <property type="entry name" value="ANTITOXIN MQSA"/>
    <property type="match status" value="1"/>
</dbReference>
<evidence type="ECO:0000313" key="5">
    <source>
        <dbReference type="EMBL" id="RJG24245.1"/>
    </source>
</evidence>
<dbReference type="GO" id="GO:0003677">
    <property type="term" value="F:DNA binding"/>
    <property type="evidence" value="ECO:0007669"/>
    <property type="project" value="UniProtKB-KW"/>
</dbReference>
<evidence type="ECO:0000256" key="3">
    <source>
        <dbReference type="ARBA" id="ARBA00023163"/>
    </source>
</evidence>
<comment type="caution">
    <text evidence="5">The sequence shown here is derived from an EMBL/GenBank/DDBJ whole genome shotgun (WGS) entry which is preliminary data.</text>
</comment>
<name>A0A3A3GL34_PANTH</name>
<dbReference type="InterPro" id="IPR022452">
    <property type="entry name" value="MqsA"/>
</dbReference>
<dbReference type="AlphaFoldDB" id="A0A3A3GL34"/>
<keyword evidence="3" id="KW-0804">Transcription</keyword>
<dbReference type="InterPro" id="IPR032758">
    <property type="entry name" value="MqsA/HigA-2"/>
</dbReference>
<evidence type="ECO:0000256" key="2">
    <source>
        <dbReference type="ARBA" id="ARBA00023125"/>
    </source>
</evidence>
<dbReference type="NCBIfam" id="TIGR03830">
    <property type="entry name" value="CxxCG_CxxCG_HTH"/>
    <property type="match status" value="1"/>
</dbReference>
<evidence type="ECO:0000259" key="4">
    <source>
        <dbReference type="PROSITE" id="PS50943"/>
    </source>
</evidence>
<dbReference type="InterPro" id="IPR010982">
    <property type="entry name" value="Lambda_DNA-bd_dom_sf"/>
</dbReference>
<dbReference type="SUPFAM" id="SSF47413">
    <property type="entry name" value="lambda repressor-like DNA-binding domains"/>
    <property type="match status" value="1"/>
</dbReference>
<reference evidence="5 6" key="1">
    <citation type="submission" date="2018-09" db="EMBL/GenBank/DDBJ databases">
        <title>Paenibacillus SK2017-BO5.</title>
        <authorList>
            <person name="Piskunova J.V."/>
            <person name="Dubiley S.A."/>
            <person name="Severinov K.V."/>
        </authorList>
    </citation>
    <scope>NUCLEOTIDE SEQUENCE [LARGE SCALE GENOMIC DNA]</scope>
    <source>
        <strain evidence="5 6">BO5</strain>
    </source>
</reference>
<evidence type="ECO:0000256" key="1">
    <source>
        <dbReference type="ARBA" id="ARBA00023015"/>
    </source>
</evidence>
<dbReference type="OrthoDB" id="3213544at2"/>
<dbReference type="PROSITE" id="PS50943">
    <property type="entry name" value="HTH_CROC1"/>
    <property type="match status" value="1"/>
</dbReference>
<accession>A0A3A3GL34</accession>
<keyword evidence="2" id="KW-0238">DNA-binding</keyword>
<dbReference type="Gene3D" id="1.10.260.40">
    <property type="entry name" value="lambda repressor-like DNA-binding domains"/>
    <property type="match status" value="1"/>
</dbReference>